<evidence type="ECO:0000313" key="4">
    <source>
        <dbReference type="EMBL" id="SPO03450.1"/>
    </source>
</evidence>
<comment type="caution">
    <text evidence="4">The sequence shown here is derived from an EMBL/GenBank/DDBJ whole genome shotgun (WGS) entry which is preliminary data.</text>
</comment>
<feature type="compositionally biased region" description="Low complexity" evidence="1">
    <location>
        <begin position="179"/>
        <end position="188"/>
    </location>
</feature>
<evidence type="ECO:0000313" key="5">
    <source>
        <dbReference type="Proteomes" id="UP001187682"/>
    </source>
</evidence>
<feature type="region of interest" description="Disordered" evidence="1">
    <location>
        <begin position="169"/>
        <end position="206"/>
    </location>
</feature>
<keyword evidence="2" id="KW-0812">Transmembrane</keyword>
<accession>A0AAE8SW60</accession>
<keyword evidence="2" id="KW-0472">Membrane</keyword>
<gene>
    <name evidence="4" type="ORF">DNG_06133</name>
</gene>
<sequence length="285" mass="31212">MFNLGSNSRLRGSGHLILNVVRACNIITLLAIAAVSWVMIVMTAIRGTFFFFDAASQFFTSVIAITLILTELSLLEPYFRRTWPVFSPAHGFAWLGAALVVMGCQVLGNLNESAIQPGKIGREIHNLVLATGILSLTFGAANMVATLLFADRKAGINARMIRSDGNLAEASKGDHDYQSSAGSASRSGSVRESDEEKESAPKRWTRRFTLAAGRGLKAKIGHPILQPQDPHHDLESQYPPRSPHSDVRDSRSSPIVPGIKRPDTAMHPLNTRRSVYSEVSYLPRF</sequence>
<feature type="compositionally biased region" description="Basic and acidic residues" evidence="1">
    <location>
        <begin position="189"/>
        <end position="201"/>
    </location>
</feature>
<dbReference type="Pfam" id="PF24535">
    <property type="entry name" value="DUF7598"/>
    <property type="match status" value="1"/>
</dbReference>
<name>A0AAE8SW60_9PEZI</name>
<dbReference type="AlphaFoldDB" id="A0AAE8SW60"/>
<keyword evidence="2" id="KW-1133">Transmembrane helix</keyword>
<organism evidence="4 5">
    <name type="scientific">Cephalotrichum gorgonifer</name>
    <dbReference type="NCBI Taxonomy" id="2041049"/>
    <lineage>
        <taxon>Eukaryota</taxon>
        <taxon>Fungi</taxon>
        <taxon>Dikarya</taxon>
        <taxon>Ascomycota</taxon>
        <taxon>Pezizomycotina</taxon>
        <taxon>Sordariomycetes</taxon>
        <taxon>Hypocreomycetidae</taxon>
        <taxon>Microascales</taxon>
        <taxon>Microascaceae</taxon>
        <taxon>Cephalotrichum</taxon>
    </lineage>
</organism>
<protein>
    <recommendedName>
        <fullName evidence="3">DUF7598 domain-containing protein</fullName>
    </recommendedName>
</protein>
<keyword evidence="5" id="KW-1185">Reference proteome</keyword>
<proteinExistence type="predicted"/>
<reference evidence="4" key="1">
    <citation type="submission" date="2018-03" db="EMBL/GenBank/DDBJ databases">
        <authorList>
            <person name="Guldener U."/>
        </authorList>
    </citation>
    <scope>NUCLEOTIDE SEQUENCE</scope>
</reference>
<dbReference type="Proteomes" id="UP001187682">
    <property type="component" value="Unassembled WGS sequence"/>
</dbReference>
<feature type="region of interest" description="Disordered" evidence="1">
    <location>
        <begin position="222"/>
        <end position="266"/>
    </location>
</feature>
<feature type="transmembrane region" description="Helical" evidence="2">
    <location>
        <begin position="20"/>
        <end position="45"/>
    </location>
</feature>
<evidence type="ECO:0000256" key="2">
    <source>
        <dbReference type="SAM" id="Phobius"/>
    </source>
</evidence>
<feature type="transmembrane region" description="Helical" evidence="2">
    <location>
        <begin position="128"/>
        <end position="150"/>
    </location>
</feature>
<dbReference type="EMBL" id="ONZQ02000008">
    <property type="protein sequence ID" value="SPO03450.1"/>
    <property type="molecule type" value="Genomic_DNA"/>
</dbReference>
<dbReference type="InterPro" id="IPR056019">
    <property type="entry name" value="DUF7598"/>
</dbReference>
<evidence type="ECO:0000259" key="3">
    <source>
        <dbReference type="Pfam" id="PF24535"/>
    </source>
</evidence>
<feature type="transmembrane region" description="Helical" evidence="2">
    <location>
        <begin position="57"/>
        <end position="79"/>
    </location>
</feature>
<feature type="domain" description="DUF7598" evidence="3">
    <location>
        <begin position="14"/>
        <end position="147"/>
    </location>
</feature>
<evidence type="ECO:0000256" key="1">
    <source>
        <dbReference type="SAM" id="MobiDB-lite"/>
    </source>
</evidence>
<feature type="transmembrane region" description="Helical" evidence="2">
    <location>
        <begin position="91"/>
        <end position="108"/>
    </location>
</feature>